<keyword evidence="3" id="KW-0547">Nucleotide-binding</keyword>
<dbReference type="InterPro" id="IPR003439">
    <property type="entry name" value="ABC_transporter-like_ATP-bd"/>
</dbReference>
<evidence type="ECO:0000256" key="2">
    <source>
        <dbReference type="ARBA" id="ARBA00022737"/>
    </source>
</evidence>
<dbReference type="PROSITE" id="PS50893">
    <property type="entry name" value="ABC_TRANSPORTER_2"/>
    <property type="match status" value="1"/>
</dbReference>
<gene>
    <name evidence="6" type="ORF">JG688_00007107</name>
</gene>
<keyword evidence="4" id="KW-0067">ATP-binding</keyword>
<keyword evidence="2" id="KW-0677">Repeat</keyword>
<dbReference type="EMBL" id="JAENGY010000331">
    <property type="protein sequence ID" value="KAG6965634.1"/>
    <property type="molecule type" value="Genomic_DNA"/>
</dbReference>
<evidence type="ECO:0000313" key="7">
    <source>
        <dbReference type="Proteomes" id="UP000709295"/>
    </source>
</evidence>
<dbReference type="AlphaFoldDB" id="A0A8J5M8C9"/>
<dbReference type="PANTHER" id="PTHR24223">
    <property type="entry name" value="ATP-BINDING CASSETTE SUB-FAMILY C"/>
    <property type="match status" value="1"/>
</dbReference>
<dbReference type="PANTHER" id="PTHR24223:SF443">
    <property type="entry name" value="MULTIDRUG-RESISTANCE LIKE PROTEIN 1, ISOFORM I"/>
    <property type="match status" value="1"/>
</dbReference>
<feature type="domain" description="ABC transporter" evidence="5">
    <location>
        <begin position="1"/>
        <end position="190"/>
    </location>
</feature>
<dbReference type="GO" id="GO:0005524">
    <property type="term" value="F:ATP binding"/>
    <property type="evidence" value="ECO:0007669"/>
    <property type="project" value="UniProtKB-KW"/>
</dbReference>
<protein>
    <recommendedName>
        <fullName evidence="5">ABC transporter domain-containing protein</fullName>
    </recommendedName>
</protein>
<evidence type="ECO:0000256" key="1">
    <source>
        <dbReference type="ARBA" id="ARBA00004128"/>
    </source>
</evidence>
<evidence type="ECO:0000256" key="3">
    <source>
        <dbReference type="ARBA" id="ARBA00022741"/>
    </source>
</evidence>
<comment type="subcellular location">
    <subcellularLocation>
        <location evidence="1">Vacuole membrane</location>
        <topology evidence="1">Multi-pass membrane protein</topology>
    </subcellularLocation>
</comment>
<sequence length="204" mass="22636">MEIFNGRKTVTPTLSNINLTLDPQTLTVVVGAVGSGKFSLVNAILGEMKRVRGVREVHGNASYQLLPDFEMFDYGDQTEIGERGINLSGGQKAQVALALARALYRVRRFDFMVLDDPLSALDVHVANGVFLDGIEGIGRGKPRLLVLNSHYHFLRYAHRVLVMSDGRIVGDGKLAELEQEFPFLLTASVRVSDHRRMILSIQML</sequence>
<evidence type="ECO:0000313" key="6">
    <source>
        <dbReference type="EMBL" id="KAG6965634.1"/>
    </source>
</evidence>
<dbReference type="InterPro" id="IPR050173">
    <property type="entry name" value="ABC_transporter_C-like"/>
</dbReference>
<dbReference type="Proteomes" id="UP000709295">
    <property type="component" value="Unassembled WGS sequence"/>
</dbReference>
<reference evidence="6" key="1">
    <citation type="submission" date="2021-01" db="EMBL/GenBank/DDBJ databases">
        <title>Phytophthora aleatoria, a newly-described species from Pinus radiata is distinct from Phytophthora cactorum isolates based on comparative genomics.</title>
        <authorList>
            <person name="Mcdougal R."/>
            <person name="Panda P."/>
            <person name="Williams N."/>
            <person name="Studholme D.J."/>
        </authorList>
    </citation>
    <scope>NUCLEOTIDE SEQUENCE</scope>
    <source>
        <strain evidence="6">NZFS 4037</strain>
    </source>
</reference>
<evidence type="ECO:0000259" key="5">
    <source>
        <dbReference type="PROSITE" id="PS50893"/>
    </source>
</evidence>
<dbReference type="GO" id="GO:0042626">
    <property type="term" value="F:ATPase-coupled transmembrane transporter activity"/>
    <property type="evidence" value="ECO:0007669"/>
    <property type="project" value="TreeGrafter"/>
</dbReference>
<dbReference type="InterPro" id="IPR003593">
    <property type="entry name" value="AAA+_ATPase"/>
</dbReference>
<comment type="caution">
    <text evidence="6">The sequence shown here is derived from an EMBL/GenBank/DDBJ whole genome shotgun (WGS) entry which is preliminary data.</text>
</comment>
<proteinExistence type="predicted"/>
<keyword evidence="7" id="KW-1185">Reference proteome</keyword>
<dbReference type="SMART" id="SM00382">
    <property type="entry name" value="AAA"/>
    <property type="match status" value="1"/>
</dbReference>
<name>A0A8J5M8C9_9STRA</name>
<organism evidence="6 7">
    <name type="scientific">Phytophthora aleatoria</name>
    <dbReference type="NCBI Taxonomy" id="2496075"/>
    <lineage>
        <taxon>Eukaryota</taxon>
        <taxon>Sar</taxon>
        <taxon>Stramenopiles</taxon>
        <taxon>Oomycota</taxon>
        <taxon>Peronosporomycetes</taxon>
        <taxon>Peronosporales</taxon>
        <taxon>Peronosporaceae</taxon>
        <taxon>Phytophthora</taxon>
    </lineage>
</organism>
<dbReference type="GO" id="GO:0016887">
    <property type="term" value="F:ATP hydrolysis activity"/>
    <property type="evidence" value="ECO:0007669"/>
    <property type="project" value="InterPro"/>
</dbReference>
<accession>A0A8J5M8C9</accession>
<evidence type="ECO:0000256" key="4">
    <source>
        <dbReference type="ARBA" id="ARBA00022840"/>
    </source>
</evidence>
<dbReference type="GO" id="GO:0005774">
    <property type="term" value="C:vacuolar membrane"/>
    <property type="evidence" value="ECO:0007669"/>
    <property type="project" value="UniProtKB-SubCell"/>
</dbReference>